<evidence type="ECO:0008006" key="3">
    <source>
        <dbReference type="Google" id="ProtNLM"/>
    </source>
</evidence>
<comment type="caution">
    <text evidence="1">The sequence shown here is derived from an EMBL/GenBank/DDBJ whole genome shotgun (WGS) entry which is preliminary data.</text>
</comment>
<dbReference type="InterPro" id="IPR036909">
    <property type="entry name" value="Cyt_c-like_dom_sf"/>
</dbReference>
<protein>
    <recommendedName>
        <fullName evidence="3">Cytochrome c domain-containing protein</fullName>
    </recommendedName>
</protein>
<dbReference type="Gene3D" id="1.10.760.10">
    <property type="entry name" value="Cytochrome c-like domain"/>
    <property type="match status" value="1"/>
</dbReference>
<dbReference type="GO" id="GO:0020037">
    <property type="term" value="F:heme binding"/>
    <property type="evidence" value="ECO:0007669"/>
    <property type="project" value="InterPro"/>
</dbReference>
<organism evidence="1 2">
    <name type="scientific">Candidatus Brocadia carolinensis</name>
    <dbReference type="NCBI Taxonomy" id="1004156"/>
    <lineage>
        <taxon>Bacteria</taxon>
        <taxon>Pseudomonadati</taxon>
        <taxon>Planctomycetota</taxon>
        <taxon>Candidatus Brocadiia</taxon>
        <taxon>Candidatus Brocadiales</taxon>
        <taxon>Candidatus Brocadiaceae</taxon>
        <taxon>Candidatus Brocadia</taxon>
    </lineage>
</organism>
<dbReference type="Proteomes" id="UP000189681">
    <property type="component" value="Unassembled WGS sequence"/>
</dbReference>
<gene>
    <name evidence="1" type="ORF">AYP45_05700</name>
</gene>
<sequence>MFNHRFHVCQVIIFLMSAILSFPVFSQNFVVNGILEGKEQEMNIKDSIVRKKSLIIQDKRVYIHLVFDEGARNITNHKRYKEVSYLLPKEIVYDETARRIFYYKDNNEVEVGREKSFLGFMPYIALADGVTIASSPTDAKLLISFNKDCQGIPKSIIHSEEEMEVTLKKKCGQCHILEYIFAHKNWIEEDILHAFNRMQMSSEERFTPDEQKIIDLFKKYQKGEIDKGRLAEFKSLKEIGEKDVTAFTEGIYMTNCVPCHNPSKMSDVSLLYTKRRCKSIVDRMKEKEPSLFLQKDLDSLASYLWEIKLRPYEN</sequence>
<proteinExistence type="predicted"/>
<dbReference type="AlphaFoldDB" id="A0A1V4AV84"/>
<evidence type="ECO:0000313" key="2">
    <source>
        <dbReference type="Proteomes" id="UP000189681"/>
    </source>
</evidence>
<dbReference type="EMBL" id="AYTS01000049">
    <property type="protein sequence ID" value="OOP57020.1"/>
    <property type="molecule type" value="Genomic_DNA"/>
</dbReference>
<reference evidence="1 2" key="1">
    <citation type="journal article" date="2017" name="Water Res.">
        <title>Discovery and metagenomic analysis of an anammox bacterial enrichment related to Candidatus "Brocadia caroliniensis" in a full-scale glycerol-fed nitritation-denitritation separate centrate treatment process.</title>
        <authorList>
            <person name="Park H."/>
            <person name="Brotto A.C."/>
            <person name="van Loosdrecht M.C."/>
            <person name="Chandran K."/>
        </authorList>
    </citation>
    <scope>NUCLEOTIDE SEQUENCE [LARGE SCALE GENOMIC DNA]</scope>
    <source>
        <strain evidence="1">26THWARD</strain>
    </source>
</reference>
<evidence type="ECO:0000313" key="1">
    <source>
        <dbReference type="EMBL" id="OOP57020.1"/>
    </source>
</evidence>
<name>A0A1V4AV84_9BACT</name>
<accession>A0A1V4AV84</accession>
<dbReference type="GO" id="GO:0009055">
    <property type="term" value="F:electron transfer activity"/>
    <property type="evidence" value="ECO:0007669"/>
    <property type="project" value="InterPro"/>
</dbReference>